<keyword evidence="2" id="KW-1185">Reference proteome</keyword>
<dbReference type="Gramene" id="Kaladp0071s0120.1.v1.1">
    <property type="protein sequence ID" value="Kaladp0071s0120.1.v1.1"/>
    <property type="gene ID" value="Kaladp0071s0120.v1.1"/>
</dbReference>
<dbReference type="AlphaFoldDB" id="A0A7N0ULN7"/>
<name>A0A7N0ULN7_KALFE</name>
<protein>
    <submittedName>
        <fullName evidence="1">Uncharacterized protein</fullName>
    </submittedName>
</protein>
<reference evidence="1" key="1">
    <citation type="submission" date="2021-01" db="UniProtKB">
        <authorList>
            <consortium name="EnsemblPlants"/>
        </authorList>
    </citation>
    <scope>IDENTIFICATION</scope>
</reference>
<sequence>MMRVVKEESDRLHLEIEENIDAERYKNNAVLGCPSRSYQMDSAPNNLPLDANFGTSLEFDGIHCEFWKWLESFVYPRVVWPMCRASILLRVGTFPS</sequence>
<evidence type="ECO:0000313" key="2">
    <source>
        <dbReference type="Proteomes" id="UP000594263"/>
    </source>
</evidence>
<organism evidence="1 2">
    <name type="scientific">Kalanchoe fedtschenkoi</name>
    <name type="common">Lavender scallops</name>
    <name type="synonym">South American air plant</name>
    <dbReference type="NCBI Taxonomy" id="63787"/>
    <lineage>
        <taxon>Eukaryota</taxon>
        <taxon>Viridiplantae</taxon>
        <taxon>Streptophyta</taxon>
        <taxon>Embryophyta</taxon>
        <taxon>Tracheophyta</taxon>
        <taxon>Spermatophyta</taxon>
        <taxon>Magnoliopsida</taxon>
        <taxon>eudicotyledons</taxon>
        <taxon>Gunneridae</taxon>
        <taxon>Pentapetalae</taxon>
        <taxon>Saxifragales</taxon>
        <taxon>Crassulaceae</taxon>
        <taxon>Kalanchoe</taxon>
    </lineage>
</organism>
<accession>A0A7N0ULN7</accession>
<dbReference type="Proteomes" id="UP000594263">
    <property type="component" value="Unplaced"/>
</dbReference>
<dbReference type="EnsemblPlants" id="Kaladp0071s0120.1.v1.1">
    <property type="protein sequence ID" value="Kaladp0071s0120.1.v1.1"/>
    <property type="gene ID" value="Kaladp0071s0120.v1.1"/>
</dbReference>
<evidence type="ECO:0000313" key="1">
    <source>
        <dbReference type="EnsemblPlants" id="Kaladp0071s0120.1.v1.1"/>
    </source>
</evidence>
<proteinExistence type="predicted"/>